<dbReference type="Proteomes" id="UP001627408">
    <property type="component" value="Unassembled WGS sequence"/>
</dbReference>
<accession>A0ABW8UR48</accession>
<organism evidence="1 2">
    <name type="scientific">Tateyamaria armeniaca</name>
    <dbReference type="NCBI Taxonomy" id="2518930"/>
    <lineage>
        <taxon>Bacteria</taxon>
        <taxon>Pseudomonadati</taxon>
        <taxon>Pseudomonadota</taxon>
        <taxon>Alphaproteobacteria</taxon>
        <taxon>Rhodobacterales</taxon>
        <taxon>Roseobacteraceae</taxon>
        <taxon>Tateyamaria</taxon>
    </lineage>
</organism>
<proteinExistence type="predicted"/>
<dbReference type="RefSeq" id="WP_407591460.1">
    <property type="nucleotide sequence ID" value="NZ_JBHDIY010000002.1"/>
</dbReference>
<name>A0ABW8UR48_9RHOB</name>
<evidence type="ECO:0000313" key="2">
    <source>
        <dbReference type="Proteomes" id="UP001627408"/>
    </source>
</evidence>
<evidence type="ECO:0000313" key="1">
    <source>
        <dbReference type="EMBL" id="MFL4469598.1"/>
    </source>
</evidence>
<dbReference type="EMBL" id="JBHDIY010000002">
    <property type="protein sequence ID" value="MFL4469598.1"/>
    <property type="molecule type" value="Genomic_DNA"/>
</dbReference>
<keyword evidence="2" id="KW-1185">Reference proteome</keyword>
<protein>
    <submittedName>
        <fullName evidence="1">Uncharacterized protein</fullName>
    </submittedName>
</protein>
<sequence>MMNWVKTLINGSVRDEDANSTSEKPVLSRQEMTQLFADDLARPALRKRPRVIRKQPRRLTAGRYLCAA</sequence>
<reference evidence="1 2" key="1">
    <citation type="submission" date="2024-08" db="EMBL/GenBank/DDBJ databases">
        <title>Tateyamaria sp. nov., isolated from marine algae.</title>
        <authorList>
            <person name="Choi B.J."/>
            <person name="Kim J.M."/>
            <person name="Lee J.K."/>
            <person name="Choi D.G."/>
            <person name="Bayburt H."/>
            <person name="Baek J.H."/>
            <person name="Han D.M."/>
            <person name="Jeon C.O."/>
        </authorList>
    </citation>
    <scope>NUCLEOTIDE SEQUENCE [LARGE SCALE GENOMIC DNA]</scope>
    <source>
        <strain evidence="1 2">KMU-156</strain>
    </source>
</reference>
<gene>
    <name evidence="1" type="ORF">ACERZ8_06855</name>
</gene>
<comment type="caution">
    <text evidence="1">The sequence shown here is derived from an EMBL/GenBank/DDBJ whole genome shotgun (WGS) entry which is preliminary data.</text>
</comment>